<evidence type="ECO:0000313" key="2">
    <source>
        <dbReference type="Proteomes" id="UP000000657"/>
    </source>
</evidence>
<protein>
    <recommendedName>
        <fullName evidence="3">Cupin 2 conserved barrel domain-containing protein</fullName>
    </recommendedName>
</protein>
<sequence length="126" mass="13627">MLGLSTTAGDIGWRCLARRGMLHCECEAIDYMRLGLGAVRDGRGRSGVEEAWFVLDGHGHFRDDADRWIPVRPGDLVLWAGGPGGWLRSDTESSLELLGLAVLPAAVSRQLPVRSPRTPRTGGPHG</sequence>
<dbReference type="InterPro" id="IPR014710">
    <property type="entry name" value="RmlC-like_jellyroll"/>
</dbReference>
<dbReference type="STRING" id="326424.FRAAL4644"/>
<evidence type="ECO:0000313" key="1">
    <source>
        <dbReference type="EMBL" id="CAJ63286.1"/>
    </source>
</evidence>
<name>Q0RGV0_FRAAA</name>
<dbReference type="KEGG" id="fal:FRAAL4644"/>
<dbReference type="EMBL" id="CT573213">
    <property type="protein sequence ID" value="CAJ63286.1"/>
    <property type="molecule type" value="Genomic_DNA"/>
</dbReference>
<dbReference type="SUPFAM" id="SSF51182">
    <property type="entry name" value="RmlC-like cupins"/>
    <property type="match status" value="1"/>
</dbReference>
<dbReference type="Gene3D" id="2.60.120.10">
    <property type="entry name" value="Jelly Rolls"/>
    <property type="match status" value="1"/>
</dbReference>
<dbReference type="HOGENOM" id="CLU_1978248_0_0_11"/>
<accession>Q0RGV0</accession>
<dbReference type="Proteomes" id="UP000000657">
    <property type="component" value="Chromosome"/>
</dbReference>
<organism evidence="1 2">
    <name type="scientific">Frankia alni (strain DSM 45986 / CECT 9034 / ACN14a)</name>
    <dbReference type="NCBI Taxonomy" id="326424"/>
    <lineage>
        <taxon>Bacteria</taxon>
        <taxon>Bacillati</taxon>
        <taxon>Actinomycetota</taxon>
        <taxon>Actinomycetes</taxon>
        <taxon>Frankiales</taxon>
        <taxon>Frankiaceae</taxon>
        <taxon>Frankia</taxon>
    </lineage>
</organism>
<evidence type="ECO:0008006" key="3">
    <source>
        <dbReference type="Google" id="ProtNLM"/>
    </source>
</evidence>
<gene>
    <name evidence="1" type="ordered locus">FRAAL4644</name>
</gene>
<reference evidence="1 2" key="1">
    <citation type="journal article" date="2007" name="Genome Res.">
        <title>Genome characteristics of facultatively symbiotic Frankia sp. strains reflect host range and host plant biogeography.</title>
        <authorList>
            <person name="Normand P."/>
            <person name="Lapierre P."/>
            <person name="Tisa L.S."/>
            <person name="Gogarten J.P."/>
            <person name="Alloisio N."/>
            <person name="Bagnarol E."/>
            <person name="Bassi C.A."/>
            <person name="Berry A.M."/>
            <person name="Bickhart D.M."/>
            <person name="Choisne N."/>
            <person name="Couloux A."/>
            <person name="Cournoyer B."/>
            <person name="Cruveiller S."/>
            <person name="Daubin V."/>
            <person name="Demange N."/>
            <person name="Francino M.P."/>
            <person name="Goltsman E."/>
            <person name="Huang Y."/>
            <person name="Kopp O.R."/>
            <person name="Labarre L."/>
            <person name="Lapidus A."/>
            <person name="Lavire C."/>
            <person name="Marechal J."/>
            <person name="Martinez M."/>
            <person name="Mastronunzio J.E."/>
            <person name="Mullin B.C."/>
            <person name="Niemann J."/>
            <person name="Pujic P."/>
            <person name="Rawnsley T."/>
            <person name="Rouy Z."/>
            <person name="Schenowitz C."/>
            <person name="Sellstedt A."/>
            <person name="Tavares F."/>
            <person name="Tomkins J.P."/>
            <person name="Vallenet D."/>
            <person name="Valverde C."/>
            <person name="Wall L.G."/>
            <person name="Wang Y."/>
            <person name="Medigue C."/>
            <person name="Benson D.R."/>
        </authorList>
    </citation>
    <scope>NUCLEOTIDE SEQUENCE [LARGE SCALE GENOMIC DNA]</scope>
    <source>
        <strain evidence="2">DSM 45986 / CECT 9034 / ACN14a</strain>
    </source>
</reference>
<keyword evidence="2" id="KW-1185">Reference proteome</keyword>
<proteinExistence type="predicted"/>
<dbReference type="InterPro" id="IPR011051">
    <property type="entry name" value="RmlC_Cupin_sf"/>
</dbReference>
<dbReference type="AlphaFoldDB" id="Q0RGV0"/>
<dbReference type="eggNOG" id="ENOG5030T3M">
    <property type="taxonomic scope" value="Bacteria"/>
</dbReference>